<dbReference type="InterPro" id="IPR051259">
    <property type="entry name" value="rRNA_Methyltransferase"/>
</dbReference>
<dbReference type="PANTHER" id="PTHR43191:SF7">
    <property type="entry name" value="OBP33PEP LIKE PROTEIN"/>
    <property type="match status" value="1"/>
</dbReference>
<accession>A0A9K3PH12</accession>
<proteinExistence type="predicted"/>
<feature type="region of interest" description="Disordered" evidence="3">
    <location>
        <begin position="200"/>
        <end position="229"/>
    </location>
</feature>
<dbReference type="GO" id="GO:0006396">
    <property type="term" value="P:RNA processing"/>
    <property type="evidence" value="ECO:0007669"/>
    <property type="project" value="InterPro"/>
</dbReference>
<organism evidence="5 6">
    <name type="scientific">Nitzschia inconspicua</name>
    <dbReference type="NCBI Taxonomy" id="303405"/>
    <lineage>
        <taxon>Eukaryota</taxon>
        <taxon>Sar</taxon>
        <taxon>Stramenopiles</taxon>
        <taxon>Ochrophyta</taxon>
        <taxon>Bacillariophyta</taxon>
        <taxon>Bacillariophyceae</taxon>
        <taxon>Bacillariophycidae</taxon>
        <taxon>Bacillariales</taxon>
        <taxon>Bacillariaceae</taxon>
        <taxon>Nitzschia</taxon>
    </lineage>
</organism>
<protein>
    <submittedName>
        <fullName evidence="5">RNA methyltransferase, TrmH family, group 3</fullName>
    </submittedName>
</protein>
<dbReference type="PANTHER" id="PTHR43191">
    <property type="entry name" value="RRNA METHYLTRANSFERASE 3"/>
    <property type="match status" value="1"/>
</dbReference>
<evidence type="ECO:0000313" key="6">
    <source>
        <dbReference type="Proteomes" id="UP000693970"/>
    </source>
</evidence>
<dbReference type="GO" id="GO:0003723">
    <property type="term" value="F:RNA binding"/>
    <property type="evidence" value="ECO:0007669"/>
    <property type="project" value="InterPro"/>
</dbReference>
<dbReference type="GO" id="GO:0008173">
    <property type="term" value="F:RNA methyltransferase activity"/>
    <property type="evidence" value="ECO:0007669"/>
    <property type="project" value="InterPro"/>
</dbReference>
<evidence type="ECO:0000256" key="1">
    <source>
        <dbReference type="ARBA" id="ARBA00022603"/>
    </source>
</evidence>
<name>A0A9K3PH12_9STRA</name>
<dbReference type="GO" id="GO:0032259">
    <property type="term" value="P:methylation"/>
    <property type="evidence" value="ECO:0007669"/>
    <property type="project" value="UniProtKB-KW"/>
</dbReference>
<evidence type="ECO:0000259" key="4">
    <source>
        <dbReference type="Pfam" id="PF00588"/>
    </source>
</evidence>
<dbReference type="Proteomes" id="UP000693970">
    <property type="component" value="Unassembled WGS sequence"/>
</dbReference>
<feature type="region of interest" description="Disordered" evidence="3">
    <location>
        <begin position="1"/>
        <end position="22"/>
    </location>
</feature>
<evidence type="ECO:0000256" key="2">
    <source>
        <dbReference type="ARBA" id="ARBA00022679"/>
    </source>
</evidence>
<reference evidence="5" key="2">
    <citation type="submission" date="2021-04" db="EMBL/GenBank/DDBJ databases">
        <authorList>
            <person name="Podell S."/>
        </authorList>
    </citation>
    <scope>NUCLEOTIDE SEQUENCE</scope>
    <source>
        <strain evidence="5">Hildebrandi</strain>
    </source>
</reference>
<dbReference type="EMBL" id="JAGRRH010000022">
    <property type="protein sequence ID" value="KAG7344669.1"/>
    <property type="molecule type" value="Genomic_DNA"/>
</dbReference>
<dbReference type="OrthoDB" id="270651at2759"/>
<keyword evidence="6" id="KW-1185">Reference proteome</keyword>
<comment type="caution">
    <text evidence="5">The sequence shown here is derived from an EMBL/GenBank/DDBJ whole genome shotgun (WGS) entry which is preliminary data.</text>
</comment>
<dbReference type="InterPro" id="IPR001537">
    <property type="entry name" value="SpoU_MeTrfase"/>
</dbReference>
<gene>
    <name evidence="5" type="ORF">IV203_032200</name>
</gene>
<dbReference type="AlphaFoldDB" id="A0A9K3PH12"/>
<feature type="compositionally biased region" description="Polar residues" evidence="3">
    <location>
        <begin position="203"/>
        <end position="229"/>
    </location>
</feature>
<keyword evidence="1 5" id="KW-0489">Methyltransferase</keyword>
<dbReference type="Pfam" id="PF00588">
    <property type="entry name" value="SpoU_methylase"/>
    <property type="match status" value="1"/>
</dbReference>
<reference evidence="5" key="1">
    <citation type="journal article" date="2021" name="Sci. Rep.">
        <title>Diploid genomic architecture of Nitzschia inconspicua, an elite biomass production diatom.</title>
        <authorList>
            <person name="Oliver A."/>
            <person name="Podell S."/>
            <person name="Pinowska A."/>
            <person name="Traller J.C."/>
            <person name="Smith S.R."/>
            <person name="McClure R."/>
            <person name="Beliaev A."/>
            <person name="Bohutskyi P."/>
            <person name="Hill E.A."/>
            <person name="Rabines A."/>
            <person name="Zheng H."/>
            <person name="Allen L.Z."/>
            <person name="Kuo A."/>
            <person name="Grigoriev I.V."/>
            <person name="Allen A.E."/>
            <person name="Hazlebeck D."/>
            <person name="Allen E.E."/>
        </authorList>
    </citation>
    <scope>NUCLEOTIDE SEQUENCE</scope>
    <source>
        <strain evidence="5">Hildebrandi</strain>
    </source>
</reference>
<evidence type="ECO:0000256" key="3">
    <source>
        <dbReference type="SAM" id="MobiDB-lite"/>
    </source>
</evidence>
<keyword evidence="2" id="KW-0808">Transferase</keyword>
<evidence type="ECO:0000313" key="5">
    <source>
        <dbReference type="EMBL" id="KAG7344669.1"/>
    </source>
</evidence>
<feature type="compositionally biased region" description="Polar residues" evidence="3">
    <location>
        <begin position="1"/>
        <end position="12"/>
    </location>
</feature>
<sequence>MDPSSTPNNYIPQNDDPEDGLNLEHHCANDSPRKVPMSHLYQSPRLYLVIVNIGKFQNVWSMVHAGIAFGCTKILVVGQANNYQRLLERAGGNIPELQRFDSWKECVEFMHSKNIHLIGVEIDECSKLFNDEYFEKYVPQTNDDIGILLGNEGQGILPKFQKECHSLIRIPQFGSGTASLNVNVACNIVLHRFSIWKQERPKQTSSEKQNPWTTSSCQKSQQGESEQQHLTTMELDENRFWFERDMAVLQVNNANGRLVVCRESIRKKQCPKNKNQQILLKSLQSNNLRRFCLYDETYRVFGDQSYHCRLMMLRSE</sequence>
<feature type="domain" description="tRNA/rRNA methyltransferase SpoU type" evidence="4">
    <location>
        <begin position="46"/>
        <end position="191"/>
    </location>
</feature>